<feature type="transmembrane region" description="Helical" evidence="1">
    <location>
        <begin position="146"/>
        <end position="164"/>
    </location>
</feature>
<dbReference type="Proteomes" id="UP000193218">
    <property type="component" value="Unassembled WGS sequence"/>
</dbReference>
<dbReference type="EMBL" id="NBSH01000015">
    <property type="protein sequence ID" value="ORX34186.1"/>
    <property type="molecule type" value="Genomic_DNA"/>
</dbReference>
<feature type="transmembrane region" description="Helical" evidence="1">
    <location>
        <begin position="12"/>
        <end position="31"/>
    </location>
</feature>
<accession>A0A1Y1U9K4</accession>
<dbReference type="OrthoDB" id="2562727at2759"/>
<evidence type="ECO:0008006" key="4">
    <source>
        <dbReference type="Google" id="ProtNLM"/>
    </source>
</evidence>
<dbReference type="InParanoid" id="A0A1Y1U9K4"/>
<evidence type="ECO:0000313" key="2">
    <source>
        <dbReference type="EMBL" id="ORX34186.1"/>
    </source>
</evidence>
<organism evidence="2 3">
    <name type="scientific">Kockovaella imperatae</name>
    <dbReference type="NCBI Taxonomy" id="4999"/>
    <lineage>
        <taxon>Eukaryota</taxon>
        <taxon>Fungi</taxon>
        <taxon>Dikarya</taxon>
        <taxon>Basidiomycota</taxon>
        <taxon>Agaricomycotina</taxon>
        <taxon>Tremellomycetes</taxon>
        <taxon>Tremellales</taxon>
        <taxon>Cuniculitremaceae</taxon>
        <taxon>Kockovaella</taxon>
    </lineage>
</organism>
<name>A0A1Y1U9K4_9TREE</name>
<feature type="transmembrane region" description="Helical" evidence="1">
    <location>
        <begin position="43"/>
        <end position="63"/>
    </location>
</feature>
<dbReference type="RefSeq" id="XP_021868464.1">
    <property type="nucleotide sequence ID" value="XM_022012082.1"/>
</dbReference>
<keyword evidence="3" id="KW-1185">Reference proteome</keyword>
<reference evidence="2 3" key="1">
    <citation type="submission" date="2017-03" db="EMBL/GenBank/DDBJ databases">
        <title>Widespread Adenine N6-methylation of Active Genes in Fungi.</title>
        <authorList>
            <consortium name="DOE Joint Genome Institute"/>
            <person name="Mondo S.J."/>
            <person name="Dannebaum R.O."/>
            <person name="Kuo R.C."/>
            <person name="Louie K.B."/>
            <person name="Bewick A.J."/>
            <person name="Labutti K."/>
            <person name="Haridas S."/>
            <person name="Kuo A."/>
            <person name="Salamov A."/>
            <person name="Ahrendt S.R."/>
            <person name="Lau R."/>
            <person name="Bowen B.P."/>
            <person name="Lipzen A."/>
            <person name="Sullivan W."/>
            <person name="Andreopoulos W.B."/>
            <person name="Clum A."/>
            <person name="Lindquist E."/>
            <person name="Daum C."/>
            <person name="Northen T.R."/>
            <person name="Ramamoorthy G."/>
            <person name="Schmitz R.J."/>
            <person name="Gryganskyi A."/>
            <person name="Culley D."/>
            <person name="Magnuson J."/>
            <person name="James T.Y."/>
            <person name="O'Malley M.A."/>
            <person name="Stajich J.E."/>
            <person name="Spatafora J.W."/>
            <person name="Visel A."/>
            <person name="Grigoriev I.V."/>
        </authorList>
    </citation>
    <scope>NUCLEOTIDE SEQUENCE [LARGE SCALE GENOMIC DNA]</scope>
    <source>
        <strain evidence="2 3">NRRL Y-17943</strain>
    </source>
</reference>
<sequence>MPSPLVVRYSGAVLLFIVGAVVLGISVHVEHSTRVLGFKSHTFTYDAFVGAWTILAEIVLAVTRHFFSQTVLATFLVEISVLCLSMIFWLAAGIDTTLFTSEDRSVCKHIDDLFDLPEFENADPQVIQAAKKIFQSACSELHAQLAFIWIGFIVTTLLLGYLVVHALRMKHHGVPNVFQKTLKLSNYIENAPRDPFADPSGNYGVVGAGIAQDEARSPRR</sequence>
<proteinExistence type="predicted"/>
<gene>
    <name evidence="2" type="ORF">BD324DRAFT_168878</name>
</gene>
<dbReference type="GeneID" id="33553890"/>
<dbReference type="AlphaFoldDB" id="A0A1Y1U9K4"/>
<keyword evidence="1" id="KW-0812">Transmembrane</keyword>
<protein>
    <recommendedName>
        <fullName evidence="4">MARVEL domain-containing protein</fullName>
    </recommendedName>
</protein>
<keyword evidence="1" id="KW-0472">Membrane</keyword>
<evidence type="ECO:0000256" key="1">
    <source>
        <dbReference type="SAM" id="Phobius"/>
    </source>
</evidence>
<feature type="transmembrane region" description="Helical" evidence="1">
    <location>
        <begin position="70"/>
        <end position="92"/>
    </location>
</feature>
<keyword evidence="1" id="KW-1133">Transmembrane helix</keyword>
<comment type="caution">
    <text evidence="2">The sequence shown here is derived from an EMBL/GenBank/DDBJ whole genome shotgun (WGS) entry which is preliminary data.</text>
</comment>
<evidence type="ECO:0000313" key="3">
    <source>
        <dbReference type="Proteomes" id="UP000193218"/>
    </source>
</evidence>